<accession>R4WIC9</accession>
<dbReference type="GO" id="GO:0005506">
    <property type="term" value="F:iron ion binding"/>
    <property type="evidence" value="ECO:0007669"/>
    <property type="project" value="InterPro"/>
</dbReference>
<evidence type="ECO:0000256" key="8">
    <source>
        <dbReference type="ARBA" id="ARBA00022848"/>
    </source>
</evidence>
<dbReference type="Pfam" id="PF00067">
    <property type="entry name" value="p450"/>
    <property type="match status" value="1"/>
</dbReference>
<dbReference type="PANTHER" id="PTHR24291">
    <property type="entry name" value="CYTOCHROME P450 FAMILY 4"/>
    <property type="match status" value="1"/>
</dbReference>
<dbReference type="Gene3D" id="1.10.630.10">
    <property type="entry name" value="Cytochrome P450"/>
    <property type="match status" value="1"/>
</dbReference>
<sequence length="492" mass="56084">MSLELAVGIISVALVIWWLLSPSSRLRKFAEKIPGPPTYPLVGNALNINVVGPNAFNDLLEVRKKYGPVFKLWLGPQLHVTLTDPHDIQMILSSSDLITKSKLYNNLSGWIGTGLLLSTGDLWFARRKAITPTFHFRILDEFVPIFNECANNLIDKLEDKSEKEVFDITPFVSYCALDAISKTAMGFDVQAQRKPKSTYVTSILEMSNLIAKKINYPWLGVEPVYSLTGQKNKEQHNLEILRHLPKKVLEERKIEYKSGDRVSAVSDEFGIKKRRAFLELLLDISRDNPAFKEDEAIMDEVTTFMFEGHDTTTSCLTFTIWALGEHPEIQEKAYNEVSSILENDENVKMEQLNQMKYLERVIKESLRMYPPVPTIGRYFSKDIALPSGYTIPAGTEVEIGIMLLHRDEQYFENPNVFDPDRFLKEFNHPYAYIPFSAGPRNCIGQKFAMADLKTILAKVILNFKIKSEGQLGIKQELILRTDKGANITLIRR</sequence>
<evidence type="ECO:0000256" key="12">
    <source>
        <dbReference type="ARBA" id="ARBA00023136"/>
    </source>
</evidence>
<dbReference type="InterPro" id="IPR036396">
    <property type="entry name" value="Cyt_P450_sf"/>
</dbReference>
<comment type="similarity">
    <text evidence="4 14">Belongs to the cytochrome P450 family.</text>
</comment>
<dbReference type="PRINTS" id="PR00463">
    <property type="entry name" value="EP450I"/>
</dbReference>
<dbReference type="GO" id="GO:0004497">
    <property type="term" value="F:monooxygenase activity"/>
    <property type="evidence" value="ECO:0007669"/>
    <property type="project" value="UniProtKB-KW"/>
</dbReference>
<evidence type="ECO:0000256" key="4">
    <source>
        <dbReference type="ARBA" id="ARBA00010617"/>
    </source>
</evidence>
<evidence type="ECO:0000256" key="11">
    <source>
        <dbReference type="ARBA" id="ARBA00023033"/>
    </source>
</evidence>
<keyword evidence="12" id="KW-0472">Membrane</keyword>
<dbReference type="GO" id="GO:0016705">
    <property type="term" value="F:oxidoreductase activity, acting on paired donors, with incorporation or reduction of molecular oxygen"/>
    <property type="evidence" value="ECO:0007669"/>
    <property type="project" value="InterPro"/>
</dbReference>
<keyword evidence="5 13" id="KW-0349">Heme</keyword>
<evidence type="ECO:0000313" key="15">
    <source>
        <dbReference type="EMBL" id="BAN20360.1"/>
    </source>
</evidence>
<keyword evidence="7" id="KW-0256">Endoplasmic reticulum</keyword>
<comment type="cofactor">
    <cofactor evidence="1 13">
        <name>heme</name>
        <dbReference type="ChEBI" id="CHEBI:30413"/>
    </cofactor>
</comment>
<evidence type="ECO:0000256" key="6">
    <source>
        <dbReference type="ARBA" id="ARBA00022723"/>
    </source>
</evidence>
<dbReference type="InterPro" id="IPR001128">
    <property type="entry name" value="Cyt_P450"/>
</dbReference>
<keyword evidence="11 14" id="KW-0503">Monooxygenase</keyword>
<evidence type="ECO:0000256" key="3">
    <source>
        <dbReference type="ARBA" id="ARBA00004406"/>
    </source>
</evidence>
<protein>
    <submittedName>
        <fullName evidence="15">CytochromeP450</fullName>
    </submittedName>
</protein>
<dbReference type="CDD" id="cd20628">
    <property type="entry name" value="CYP4"/>
    <property type="match status" value="1"/>
</dbReference>
<evidence type="ECO:0000256" key="13">
    <source>
        <dbReference type="PIRSR" id="PIRSR602401-1"/>
    </source>
</evidence>
<name>R4WIC9_RIPPE</name>
<dbReference type="PRINTS" id="PR00385">
    <property type="entry name" value="P450"/>
</dbReference>
<dbReference type="InterPro" id="IPR002401">
    <property type="entry name" value="Cyt_P450_E_grp-I"/>
</dbReference>
<evidence type="ECO:0000256" key="5">
    <source>
        <dbReference type="ARBA" id="ARBA00022617"/>
    </source>
</evidence>
<dbReference type="GO" id="GO:0005789">
    <property type="term" value="C:endoplasmic reticulum membrane"/>
    <property type="evidence" value="ECO:0007669"/>
    <property type="project" value="UniProtKB-SubCell"/>
</dbReference>
<dbReference type="AlphaFoldDB" id="R4WIC9"/>
<organism evidence="15">
    <name type="scientific">Riptortus pedestris</name>
    <name type="common">Bean bug</name>
    <dbReference type="NCBI Taxonomy" id="329032"/>
    <lineage>
        <taxon>Eukaryota</taxon>
        <taxon>Metazoa</taxon>
        <taxon>Ecdysozoa</taxon>
        <taxon>Arthropoda</taxon>
        <taxon>Hexapoda</taxon>
        <taxon>Insecta</taxon>
        <taxon>Pterygota</taxon>
        <taxon>Neoptera</taxon>
        <taxon>Paraneoptera</taxon>
        <taxon>Hemiptera</taxon>
        <taxon>Heteroptera</taxon>
        <taxon>Panheteroptera</taxon>
        <taxon>Pentatomomorpha</taxon>
        <taxon>Coreoidea</taxon>
        <taxon>Alydidae</taxon>
        <taxon>Riptortus</taxon>
    </lineage>
</organism>
<keyword evidence="6 13" id="KW-0479">Metal-binding</keyword>
<keyword evidence="9 14" id="KW-0560">Oxidoreductase</keyword>
<proteinExistence type="evidence at transcript level"/>
<dbReference type="EMBL" id="AK417145">
    <property type="protein sequence ID" value="BAN20360.1"/>
    <property type="molecule type" value="mRNA"/>
</dbReference>
<dbReference type="PROSITE" id="PS00086">
    <property type="entry name" value="CYTOCHROME_P450"/>
    <property type="match status" value="1"/>
</dbReference>
<evidence type="ECO:0000256" key="14">
    <source>
        <dbReference type="RuleBase" id="RU000461"/>
    </source>
</evidence>
<feature type="binding site" description="axial binding residue" evidence="13">
    <location>
        <position position="442"/>
    </location>
    <ligand>
        <name>heme</name>
        <dbReference type="ChEBI" id="CHEBI:30413"/>
    </ligand>
    <ligandPart>
        <name>Fe</name>
        <dbReference type="ChEBI" id="CHEBI:18248"/>
    </ligandPart>
</feature>
<evidence type="ECO:0000256" key="7">
    <source>
        <dbReference type="ARBA" id="ARBA00022824"/>
    </source>
</evidence>
<reference evidence="15" key="1">
    <citation type="journal article" date="2013" name="PLoS ONE">
        <title>Gene expression in gut symbiotic organ of stinkbug affected by extracellular bacterial symbiont.</title>
        <authorList>
            <person name="Futahashi R."/>
            <person name="Tanaka K."/>
            <person name="Tanahashi M."/>
            <person name="Nikoh N."/>
            <person name="Kikuchi Y."/>
            <person name="Lee B.L."/>
            <person name="Fukatsu T."/>
        </authorList>
    </citation>
    <scope>NUCLEOTIDE SEQUENCE</scope>
    <source>
        <tissue evidence="15">Midgut</tissue>
    </source>
</reference>
<dbReference type="GO" id="GO:0020037">
    <property type="term" value="F:heme binding"/>
    <property type="evidence" value="ECO:0007669"/>
    <property type="project" value="InterPro"/>
</dbReference>
<dbReference type="InterPro" id="IPR050196">
    <property type="entry name" value="Cytochrome_P450_Monoox"/>
</dbReference>
<keyword evidence="8" id="KW-0492">Microsome</keyword>
<dbReference type="SUPFAM" id="SSF48264">
    <property type="entry name" value="Cytochrome P450"/>
    <property type="match status" value="1"/>
</dbReference>
<evidence type="ECO:0000256" key="2">
    <source>
        <dbReference type="ARBA" id="ARBA00004174"/>
    </source>
</evidence>
<comment type="subcellular location">
    <subcellularLocation>
        <location evidence="3">Endoplasmic reticulum membrane</location>
        <topology evidence="3">Peripheral membrane protein</topology>
    </subcellularLocation>
    <subcellularLocation>
        <location evidence="2">Microsome membrane</location>
        <topology evidence="2">Peripheral membrane protein</topology>
    </subcellularLocation>
</comment>
<keyword evidence="10 13" id="KW-0408">Iron</keyword>
<evidence type="ECO:0000256" key="9">
    <source>
        <dbReference type="ARBA" id="ARBA00023002"/>
    </source>
</evidence>
<evidence type="ECO:0000256" key="10">
    <source>
        <dbReference type="ARBA" id="ARBA00023004"/>
    </source>
</evidence>
<dbReference type="InterPro" id="IPR017972">
    <property type="entry name" value="Cyt_P450_CS"/>
</dbReference>
<evidence type="ECO:0000256" key="1">
    <source>
        <dbReference type="ARBA" id="ARBA00001971"/>
    </source>
</evidence>
<dbReference type="PANTHER" id="PTHR24291:SF189">
    <property type="entry name" value="CYTOCHROME P450 4C3-RELATED"/>
    <property type="match status" value="1"/>
</dbReference>